<evidence type="ECO:0000313" key="2">
    <source>
        <dbReference type="Proteomes" id="UP001596161"/>
    </source>
</evidence>
<proteinExistence type="predicted"/>
<dbReference type="EMBL" id="JBHSKT010000001">
    <property type="protein sequence ID" value="MFC5269500.1"/>
    <property type="molecule type" value="Genomic_DNA"/>
</dbReference>
<gene>
    <name evidence="1" type="ORF">ACFPIB_02685</name>
</gene>
<reference evidence="2" key="1">
    <citation type="journal article" date="2019" name="Int. J. Syst. Evol. Microbiol.">
        <title>The Global Catalogue of Microorganisms (GCM) 10K type strain sequencing project: providing services to taxonomists for standard genome sequencing and annotation.</title>
        <authorList>
            <consortium name="The Broad Institute Genomics Platform"/>
            <consortium name="The Broad Institute Genome Sequencing Center for Infectious Disease"/>
            <person name="Wu L."/>
            <person name="Ma J."/>
        </authorList>
    </citation>
    <scope>NUCLEOTIDE SEQUENCE [LARGE SCALE GENOMIC DNA]</scope>
    <source>
        <strain evidence="2">KACC 12602</strain>
    </source>
</reference>
<protein>
    <submittedName>
        <fullName evidence="1">YdeI/OmpD-associated family protein</fullName>
    </submittedName>
</protein>
<organism evidence="1 2">
    <name type="scientific">Adhaeribacter terreus</name>
    <dbReference type="NCBI Taxonomy" id="529703"/>
    <lineage>
        <taxon>Bacteria</taxon>
        <taxon>Pseudomonadati</taxon>
        <taxon>Bacteroidota</taxon>
        <taxon>Cytophagia</taxon>
        <taxon>Cytophagales</taxon>
        <taxon>Hymenobacteraceae</taxon>
        <taxon>Adhaeribacter</taxon>
    </lineage>
</organism>
<name>A0ABW0E8E6_9BACT</name>
<dbReference type="Proteomes" id="UP001596161">
    <property type="component" value="Unassembled WGS sequence"/>
</dbReference>
<accession>A0ABW0E8E6</accession>
<dbReference type="Pfam" id="PF13376">
    <property type="entry name" value="OmdA"/>
    <property type="match status" value="1"/>
</dbReference>
<keyword evidence="2" id="KW-1185">Reference proteome</keyword>
<evidence type="ECO:0000313" key="1">
    <source>
        <dbReference type="EMBL" id="MFC5269500.1"/>
    </source>
</evidence>
<comment type="caution">
    <text evidence="1">The sequence shown here is derived from an EMBL/GenBank/DDBJ whole genome shotgun (WGS) entry which is preliminary data.</text>
</comment>
<sequence length="225" mass="25646">MPDNALLKKMRLQLGQQILLLNASAEWQTFFAQNHTVSIIPERQADLVLFFAPDKATLDKLMPVVKNVLAPNGIVWAAYPKGASKIQSDLTRDKGWDSVSPEEWQYLNLISLDEKWSAFSFRLAGDKPTKVRRALRDTSIETVIKPEKPYIDTVNRVVNLPEDLAQALAENKEAFVFFEKLSFTNQKEYVTWVTGAKREETREKRVLETIAKLDKGLKNPIDKGK</sequence>